<evidence type="ECO:0000256" key="7">
    <source>
        <dbReference type="ARBA" id="ARBA00022679"/>
    </source>
</evidence>
<sequence>MMQSIKTAQMVREIMHKFPISKDVQDALLKINRELFVPEGFVHLAYSLDALPMGASQWISSPLTVAKMTEYLQCNGADSVLEIGCGSGYQAAILSCLIRRVFSIERIEKLLNEARIRIKSCNLNNINTKLDDGQNGWSTYAPYDRILLSASIKEVPKELFNQLQEGGILVAPLQKNNSQIITRFYKNKGNITKEELESCVFVQVKDGIT</sequence>
<dbReference type="AlphaFoldDB" id="C5F1G2"/>
<dbReference type="FunFam" id="3.40.50.150:FF:000010">
    <property type="entry name" value="Protein-L-isoaspartate O-methyltransferase"/>
    <property type="match status" value="1"/>
</dbReference>
<dbReference type="NCBIfam" id="NF001453">
    <property type="entry name" value="PRK00312.1"/>
    <property type="match status" value="1"/>
</dbReference>
<keyword evidence="7 10" id="KW-0808">Transferase</keyword>
<proteinExistence type="inferred from homology"/>
<evidence type="ECO:0000313" key="10">
    <source>
        <dbReference type="EMBL" id="EEQ64114.1"/>
    </source>
</evidence>
<dbReference type="GO" id="GO:0032259">
    <property type="term" value="P:methylation"/>
    <property type="evidence" value="ECO:0007669"/>
    <property type="project" value="UniProtKB-KW"/>
</dbReference>
<evidence type="ECO:0000313" key="11">
    <source>
        <dbReference type="Proteomes" id="UP000003953"/>
    </source>
</evidence>
<dbReference type="EC" id="2.1.1.77" evidence="3 9"/>
<name>C5F1G2_9HELI</name>
<dbReference type="PROSITE" id="PS01279">
    <property type="entry name" value="PCMT"/>
    <property type="match status" value="1"/>
</dbReference>
<evidence type="ECO:0000256" key="1">
    <source>
        <dbReference type="ARBA" id="ARBA00004496"/>
    </source>
</evidence>
<keyword evidence="5" id="KW-0963">Cytoplasm</keyword>
<evidence type="ECO:0000256" key="4">
    <source>
        <dbReference type="ARBA" id="ARBA00013346"/>
    </source>
</evidence>
<protein>
    <recommendedName>
        <fullName evidence="4 9">Protein-L-isoaspartate O-methyltransferase</fullName>
        <ecNumber evidence="3 9">2.1.1.77</ecNumber>
    </recommendedName>
</protein>
<dbReference type="InterPro" id="IPR029063">
    <property type="entry name" value="SAM-dependent_MTases_sf"/>
</dbReference>
<dbReference type="Proteomes" id="UP000003953">
    <property type="component" value="Unassembled WGS sequence"/>
</dbReference>
<dbReference type="PANTHER" id="PTHR11579:SF0">
    <property type="entry name" value="PROTEIN-L-ISOASPARTATE(D-ASPARTATE) O-METHYLTRANSFERASE"/>
    <property type="match status" value="1"/>
</dbReference>
<dbReference type="eggNOG" id="COG2518">
    <property type="taxonomic scope" value="Bacteria"/>
</dbReference>
<dbReference type="Pfam" id="PF01135">
    <property type="entry name" value="PCMT"/>
    <property type="match status" value="1"/>
</dbReference>
<gene>
    <name evidence="10" type="primary">pcm</name>
    <name evidence="10" type="ORF">HPMG_01571</name>
</gene>
<dbReference type="GO" id="GO:0005737">
    <property type="term" value="C:cytoplasm"/>
    <property type="evidence" value="ECO:0007669"/>
    <property type="project" value="UniProtKB-SubCell"/>
</dbReference>
<comment type="similarity">
    <text evidence="2">Belongs to the methyltransferase superfamily. L-isoaspartyl/D-aspartyl protein methyltransferase family.</text>
</comment>
<keyword evidence="11" id="KW-1185">Reference proteome</keyword>
<dbReference type="InterPro" id="IPR000682">
    <property type="entry name" value="PCMT"/>
</dbReference>
<dbReference type="GO" id="GO:0004719">
    <property type="term" value="F:protein-L-isoaspartate (D-aspartate) O-methyltransferase activity"/>
    <property type="evidence" value="ECO:0007669"/>
    <property type="project" value="UniProtKB-UniRule"/>
</dbReference>
<dbReference type="PANTHER" id="PTHR11579">
    <property type="entry name" value="PROTEIN-L-ISOASPARTATE O-METHYLTRANSFERASE"/>
    <property type="match status" value="1"/>
</dbReference>
<dbReference type="NCBIfam" id="TIGR00080">
    <property type="entry name" value="pimt"/>
    <property type="match status" value="1"/>
</dbReference>
<keyword evidence="8" id="KW-0949">S-adenosyl-L-methionine</keyword>
<dbReference type="SUPFAM" id="SSF53335">
    <property type="entry name" value="S-adenosyl-L-methionine-dependent methyltransferases"/>
    <property type="match status" value="1"/>
</dbReference>
<evidence type="ECO:0000256" key="6">
    <source>
        <dbReference type="ARBA" id="ARBA00022603"/>
    </source>
</evidence>
<comment type="subcellular location">
    <subcellularLocation>
        <location evidence="1">Cytoplasm</location>
    </subcellularLocation>
</comment>
<reference evidence="11" key="1">
    <citation type="journal article" date="2014" name="Genome Announc.">
        <title>Draft genome sequences of six enterohepatic helicobacter species isolated from humans and one from rhesus macaques.</title>
        <authorList>
            <person name="Shen Z."/>
            <person name="Sheh A."/>
            <person name="Young S.K."/>
            <person name="Abouelliel A."/>
            <person name="Ward D.V."/>
            <person name="Earl A.M."/>
            <person name="Fox J.G."/>
        </authorList>
    </citation>
    <scope>NUCLEOTIDE SEQUENCE [LARGE SCALE GENOMIC DNA]</scope>
    <source>
        <strain evidence="11">MIT 98-5489</strain>
    </source>
</reference>
<dbReference type="GO" id="GO:0030091">
    <property type="term" value="P:protein repair"/>
    <property type="evidence" value="ECO:0007669"/>
    <property type="project" value="UniProtKB-UniRule"/>
</dbReference>
<evidence type="ECO:0000256" key="9">
    <source>
        <dbReference type="NCBIfam" id="TIGR00080"/>
    </source>
</evidence>
<evidence type="ECO:0000256" key="3">
    <source>
        <dbReference type="ARBA" id="ARBA00011890"/>
    </source>
</evidence>
<dbReference type="CDD" id="cd02440">
    <property type="entry name" value="AdoMet_MTases"/>
    <property type="match status" value="1"/>
</dbReference>
<keyword evidence="6 10" id="KW-0489">Methyltransferase</keyword>
<dbReference type="HOGENOM" id="CLU_055432_2_0_7"/>
<evidence type="ECO:0000256" key="2">
    <source>
        <dbReference type="ARBA" id="ARBA00005369"/>
    </source>
</evidence>
<evidence type="ECO:0000256" key="8">
    <source>
        <dbReference type="ARBA" id="ARBA00022691"/>
    </source>
</evidence>
<accession>C5F1G2</accession>
<evidence type="ECO:0000256" key="5">
    <source>
        <dbReference type="ARBA" id="ARBA00022490"/>
    </source>
</evidence>
<dbReference type="EMBL" id="DS990445">
    <property type="protein sequence ID" value="EEQ64114.1"/>
    <property type="molecule type" value="Genomic_DNA"/>
</dbReference>
<organism evidence="10 11">
    <name type="scientific">Helicobacter pullorum MIT 98-5489</name>
    <dbReference type="NCBI Taxonomy" id="537972"/>
    <lineage>
        <taxon>Bacteria</taxon>
        <taxon>Pseudomonadati</taxon>
        <taxon>Campylobacterota</taxon>
        <taxon>Epsilonproteobacteria</taxon>
        <taxon>Campylobacterales</taxon>
        <taxon>Helicobacteraceae</taxon>
        <taxon>Helicobacter</taxon>
    </lineage>
</organism>
<dbReference type="Gene3D" id="3.40.50.150">
    <property type="entry name" value="Vaccinia Virus protein VP39"/>
    <property type="match status" value="1"/>
</dbReference>